<feature type="region of interest" description="Disordered" evidence="1">
    <location>
        <begin position="17"/>
        <end position="92"/>
    </location>
</feature>
<accession>A0ABQ6MRL8</accession>
<dbReference type="PANTHER" id="PTHR10721:SF1">
    <property type="entry name" value="MITOCHONDRIAL IMPORT INNER MEMBRANE TRANSLOCASE SUBUNIT TIM44"/>
    <property type="match status" value="1"/>
</dbReference>
<dbReference type="InterPro" id="IPR032710">
    <property type="entry name" value="NTF2-like_dom_sf"/>
</dbReference>
<reference evidence="2 3" key="1">
    <citation type="journal article" date="2023" name="Commun. Biol.">
        <title>Genome analysis of Parmales, the sister group of diatoms, reveals the evolutionary specialization of diatoms from phago-mixotrophs to photoautotrophs.</title>
        <authorList>
            <person name="Ban H."/>
            <person name="Sato S."/>
            <person name="Yoshikawa S."/>
            <person name="Yamada K."/>
            <person name="Nakamura Y."/>
            <person name="Ichinomiya M."/>
            <person name="Sato N."/>
            <person name="Blanc-Mathieu R."/>
            <person name="Endo H."/>
            <person name="Kuwata A."/>
            <person name="Ogata H."/>
        </authorList>
    </citation>
    <scope>NUCLEOTIDE SEQUENCE [LARGE SCALE GENOMIC DNA]</scope>
</reference>
<dbReference type="Gene3D" id="3.10.450.240">
    <property type="match status" value="1"/>
</dbReference>
<proteinExistence type="predicted"/>
<dbReference type="Proteomes" id="UP001165060">
    <property type="component" value="Unassembled WGS sequence"/>
</dbReference>
<feature type="non-terminal residue" evidence="2">
    <location>
        <position position="288"/>
    </location>
</feature>
<evidence type="ECO:0000313" key="2">
    <source>
        <dbReference type="EMBL" id="GMI31673.1"/>
    </source>
</evidence>
<feature type="compositionally biased region" description="Low complexity" evidence="1">
    <location>
        <begin position="68"/>
        <end position="81"/>
    </location>
</feature>
<protein>
    <recommendedName>
        <fullName evidence="4">Tim44-like domain-containing protein</fullName>
    </recommendedName>
</protein>
<dbReference type="PANTHER" id="PTHR10721">
    <property type="entry name" value="MITOCHONDRIAL IMPORT INNER MEMBRANE TRANSLOCASE SUBUNIT TIM44"/>
    <property type="match status" value="1"/>
</dbReference>
<organism evidence="2 3">
    <name type="scientific">Tetraparma gracilis</name>
    <dbReference type="NCBI Taxonomy" id="2962635"/>
    <lineage>
        <taxon>Eukaryota</taxon>
        <taxon>Sar</taxon>
        <taxon>Stramenopiles</taxon>
        <taxon>Ochrophyta</taxon>
        <taxon>Bolidophyceae</taxon>
        <taxon>Parmales</taxon>
        <taxon>Triparmaceae</taxon>
        <taxon>Tetraparma</taxon>
    </lineage>
</organism>
<evidence type="ECO:0000313" key="3">
    <source>
        <dbReference type="Proteomes" id="UP001165060"/>
    </source>
</evidence>
<evidence type="ECO:0000256" key="1">
    <source>
        <dbReference type="SAM" id="MobiDB-lite"/>
    </source>
</evidence>
<dbReference type="InterPro" id="IPR039544">
    <property type="entry name" value="Tim44-like"/>
</dbReference>
<evidence type="ECO:0008006" key="4">
    <source>
        <dbReference type="Google" id="ProtNLM"/>
    </source>
</evidence>
<keyword evidence="3" id="KW-1185">Reference proteome</keyword>
<sequence length="288" mass="31698">MSSSAARLALRAARSPLHPLLVSRCTPHSARTGQPPAVRYLSAKPEAKPEPGGGAEPKVEPKLEEQADPAAGAASSSSSSFKPPPIPDMPSSYEAKQSLLSFWDGVQEAWTELVGNKPKAVVKNVAKPVVKREDGSVDPGEQYDGPTELMAVDPDQSAWDRMKQRMTEAPIIEEILKNSKKFSKAAGIDKARAKYGDIRDDAAEAWETSQNPWVYRLSSVYDQFMSESDHALVTKELRRLDPDFDMEDWTVSVVETVLPQLFEDYMKGNASKIRPWLGDAVWAKVSAE</sequence>
<gene>
    <name evidence="2" type="ORF">TeGR_g2016</name>
</gene>
<dbReference type="SUPFAM" id="SSF54427">
    <property type="entry name" value="NTF2-like"/>
    <property type="match status" value="1"/>
</dbReference>
<dbReference type="EMBL" id="BRYB01005990">
    <property type="protein sequence ID" value="GMI31673.1"/>
    <property type="molecule type" value="Genomic_DNA"/>
</dbReference>
<name>A0ABQ6MRL8_9STRA</name>
<comment type="caution">
    <text evidence="2">The sequence shown here is derived from an EMBL/GenBank/DDBJ whole genome shotgun (WGS) entry which is preliminary data.</text>
</comment>